<dbReference type="RefSeq" id="WP_155736162.1">
    <property type="nucleotide sequence ID" value="NZ_CP011110.1"/>
</dbReference>
<dbReference type="PATRIC" id="fig|587753.10.peg.755"/>
<organism evidence="2 3">
    <name type="scientific">Pseudomonas chlororaphis</name>
    <dbReference type="NCBI Taxonomy" id="587753"/>
    <lineage>
        <taxon>Bacteria</taxon>
        <taxon>Pseudomonadati</taxon>
        <taxon>Pseudomonadota</taxon>
        <taxon>Gammaproteobacteria</taxon>
        <taxon>Pseudomonadales</taxon>
        <taxon>Pseudomonadaceae</taxon>
        <taxon>Pseudomonas</taxon>
    </lineage>
</organism>
<dbReference type="EMBL" id="CP011110">
    <property type="protein sequence ID" value="AKA22209.1"/>
    <property type="molecule type" value="Genomic_DNA"/>
</dbReference>
<evidence type="ECO:0000313" key="3">
    <source>
        <dbReference type="Proteomes" id="UP000032748"/>
    </source>
</evidence>
<dbReference type="AlphaFoldDB" id="A0A0D5XU49"/>
<protein>
    <submittedName>
        <fullName evidence="2">Uncharacterized protein</fullName>
    </submittedName>
</protein>
<accession>A0A0D5XU49</accession>
<dbReference type="KEGG" id="pcz:PCL1606_07540"/>
<gene>
    <name evidence="2" type="ORF">PCL1606_07540</name>
</gene>
<reference evidence="2 3" key="1">
    <citation type="journal article" date="2015" name="Mol. Plant Microbe Interact.">
        <title>Comparative Genomic Analysis of Pseudomonas chlororaphis PCL1606 Reveals New Insight into Antifungal Compounds Involved in Biocontrol.</title>
        <authorList>
            <person name="Calderon C.E."/>
            <person name="Ramos C."/>
            <person name="de Vicente A."/>
            <person name="Cazorla F.M."/>
        </authorList>
    </citation>
    <scope>NUCLEOTIDE SEQUENCE [LARGE SCALE GENOMIC DNA]</scope>
    <source>
        <strain evidence="2 3">PCL1606</strain>
    </source>
</reference>
<evidence type="ECO:0000256" key="1">
    <source>
        <dbReference type="SAM" id="MobiDB-lite"/>
    </source>
</evidence>
<evidence type="ECO:0000313" key="2">
    <source>
        <dbReference type="EMBL" id="AKA22209.1"/>
    </source>
</evidence>
<sequence>MSNKSFRVTFTRGDSSSVITSTVQASSASQAKEKIKERERGKAKIISAVEQ</sequence>
<feature type="region of interest" description="Disordered" evidence="1">
    <location>
        <begin position="25"/>
        <end position="51"/>
    </location>
</feature>
<dbReference type="Proteomes" id="UP000032748">
    <property type="component" value="Chromosome"/>
</dbReference>
<name>A0A0D5XU49_9PSED</name>
<feature type="compositionally biased region" description="Basic and acidic residues" evidence="1">
    <location>
        <begin position="31"/>
        <end position="42"/>
    </location>
</feature>
<proteinExistence type="predicted"/>